<evidence type="ECO:0000259" key="1">
    <source>
        <dbReference type="Pfam" id="PF01636"/>
    </source>
</evidence>
<dbReference type="SUPFAM" id="SSF56112">
    <property type="entry name" value="Protein kinase-like (PK-like)"/>
    <property type="match status" value="1"/>
</dbReference>
<dbReference type="PANTHER" id="PTHR21310:SF58">
    <property type="entry name" value="AMINOGLYCOSIDE PHOSPHOTRANSFERASE DOMAIN-CONTAINING PROTEIN"/>
    <property type="match status" value="1"/>
</dbReference>
<dbReference type="CDD" id="cd05120">
    <property type="entry name" value="APH_ChoK_like"/>
    <property type="match status" value="1"/>
</dbReference>
<dbReference type="Proteomes" id="UP001392437">
    <property type="component" value="Unassembled WGS sequence"/>
</dbReference>
<name>A0AAW0R211_9PEZI</name>
<reference evidence="2 3" key="1">
    <citation type="submission" date="2023-01" db="EMBL/GenBank/DDBJ databases">
        <title>Analysis of 21 Apiospora genomes using comparative genomics revels a genus with tremendous synthesis potential of carbohydrate active enzymes and secondary metabolites.</title>
        <authorList>
            <person name="Sorensen T."/>
        </authorList>
    </citation>
    <scope>NUCLEOTIDE SEQUENCE [LARGE SCALE GENOMIC DNA]</scope>
    <source>
        <strain evidence="2 3">CBS 117206</strain>
    </source>
</reference>
<proteinExistence type="predicted"/>
<accession>A0AAW0R211</accession>
<comment type="caution">
    <text evidence="2">The sequence shown here is derived from an EMBL/GenBank/DDBJ whole genome shotgun (WGS) entry which is preliminary data.</text>
</comment>
<feature type="domain" description="Aminoglycoside phosphotransferase" evidence="1">
    <location>
        <begin position="40"/>
        <end position="235"/>
    </location>
</feature>
<sequence length="259" mass="29949">MGRIVTKEEMDEAVLMESFTGVWLLKDGKTVVKTGACTREAQGNTMKFVRQHTSIPVPEVYNVYEDQRTGFWCIVMEYVAGTRLDHAWATLDKEAKGSVMKQLRTYFDELRSIKGSFIGAVDGSACDDQFFCASPWSYGPYRTEEKFNEGLCQEWSKDREDEEAFTLLLCQMQRTTMHGHDIVMTHNDFAPRNILVRGSTVVAILDWEYSGFYPEYWEYCKSLWRPGWDSAWIKDGLVEGVLDPYYQELAVILHTSNMW</sequence>
<dbReference type="Gene3D" id="3.90.1200.10">
    <property type="match status" value="1"/>
</dbReference>
<dbReference type="AlphaFoldDB" id="A0AAW0R211"/>
<dbReference type="InterPro" id="IPR002575">
    <property type="entry name" value="Aminoglycoside_PTrfase"/>
</dbReference>
<protein>
    <submittedName>
        <fullName evidence="2">Aminoglycoside phosphotransferase</fullName>
    </submittedName>
</protein>
<dbReference type="EMBL" id="JAQQWP010000004">
    <property type="protein sequence ID" value="KAK8121266.1"/>
    <property type="molecule type" value="Genomic_DNA"/>
</dbReference>
<dbReference type="Pfam" id="PF01636">
    <property type="entry name" value="APH"/>
    <property type="match status" value="1"/>
</dbReference>
<evidence type="ECO:0000313" key="2">
    <source>
        <dbReference type="EMBL" id="KAK8121266.1"/>
    </source>
</evidence>
<dbReference type="PANTHER" id="PTHR21310">
    <property type="entry name" value="AMINOGLYCOSIDE PHOSPHOTRANSFERASE-RELATED-RELATED"/>
    <property type="match status" value="1"/>
</dbReference>
<dbReference type="InterPro" id="IPR011009">
    <property type="entry name" value="Kinase-like_dom_sf"/>
</dbReference>
<evidence type="ECO:0000313" key="3">
    <source>
        <dbReference type="Proteomes" id="UP001392437"/>
    </source>
</evidence>
<gene>
    <name evidence="2" type="ORF">PG999_005386</name>
</gene>
<dbReference type="InterPro" id="IPR051678">
    <property type="entry name" value="AGP_Transferase"/>
</dbReference>
<organism evidence="2 3">
    <name type="scientific">Apiospora kogelbergensis</name>
    <dbReference type="NCBI Taxonomy" id="1337665"/>
    <lineage>
        <taxon>Eukaryota</taxon>
        <taxon>Fungi</taxon>
        <taxon>Dikarya</taxon>
        <taxon>Ascomycota</taxon>
        <taxon>Pezizomycotina</taxon>
        <taxon>Sordariomycetes</taxon>
        <taxon>Xylariomycetidae</taxon>
        <taxon>Amphisphaeriales</taxon>
        <taxon>Apiosporaceae</taxon>
        <taxon>Apiospora</taxon>
    </lineage>
</organism>
<keyword evidence="3" id="KW-1185">Reference proteome</keyword>